<evidence type="ECO:0000313" key="1">
    <source>
        <dbReference type="EMBL" id="STQ90072.1"/>
    </source>
</evidence>
<dbReference type="InterPro" id="IPR013321">
    <property type="entry name" value="Arc_rbn_hlx_hlx"/>
</dbReference>
<reference evidence="2 4" key="2">
    <citation type="submission" date="2019-03" db="EMBL/GenBank/DDBJ databases">
        <title>Genomic Encyclopedia of Type Strains, Phase IV (KMG-IV): sequencing the most valuable type-strain genomes for metagenomic binning, comparative biology and taxonomic classification.</title>
        <authorList>
            <person name="Goeker M."/>
        </authorList>
    </citation>
    <scope>NUCLEOTIDE SEQUENCE [LARGE SCALE GENOMIC DNA]</scope>
    <source>
        <strain evidence="2 4">DSM 3764</strain>
    </source>
</reference>
<evidence type="ECO:0000313" key="4">
    <source>
        <dbReference type="Proteomes" id="UP000295794"/>
    </source>
</evidence>
<dbReference type="Gene3D" id="1.10.1220.10">
    <property type="entry name" value="Met repressor-like"/>
    <property type="match status" value="1"/>
</dbReference>
<dbReference type="RefSeq" id="WP_115226454.1">
    <property type="nucleotide sequence ID" value="NZ_CAWOLO010000009.1"/>
</dbReference>
<proteinExistence type="predicted"/>
<dbReference type="Proteomes" id="UP000295794">
    <property type="component" value="Unassembled WGS sequence"/>
</dbReference>
<protein>
    <submittedName>
        <fullName evidence="2">Ribbon-helix-helix CopG family protein</fullName>
    </submittedName>
</protein>
<dbReference type="AlphaFoldDB" id="A0A377Q5H1"/>
<sequence>MRALMDIPDNKIDALAKVCERAGISRAEAVRRAIDAFIQANTPKTDEAFGLWKTRAIDGVEYENGMREEW</sequence>
<organism evidence="1 3">
    <name type="scientific">Iodobacter fluviatilis</name>
    <dbReference type="NCBI Taxonomy" id="537"/>
    <lineage>
        <taxon>Bacteria</taxon>
        <taxon>Pseudomonadati</taxon>
        <taxon>Pseudomonadota</taxon>
        <taxon>Betaproteobacteria</taxon>
        <taxon>Neisseriales</taxon>
        <taxon>Chitinibacteraceae</taxon>
        <taxon>Iodobacter</taxon>
    </lineage>
</organism>
<accession>A0A377Q5H1</accession>
<evidence type="ECO:0000313" key="3">
    <source>
        <dbReference type="Proteomes" id="UP000255108"/>
    </source>
</evidence>
<keyword evidence="4" id="KW-1185">Reference proteome</keyword>
<name>A0A377Q5H1_9NEIS</name>
<dbReference type="Proteomes" id="UP000255108">
    <property type="component" value="Unassembled WGS sequence"/>
</dbReference>
<dbReference type="EMBL" id="SMBT01000009">
    <property type="protein sequence ID" value="TCU84607.1"/>
    <property type="molecule type" value="Genomic_DNA"/>
</dbReference>
<dbReference type="OrthoDB" id="5772152at2"/>
<reference evidence="1 3" key="1">
    <citation type="submission" date="2018-06" db="EMBL/GenBank/DDBJ databases">
        <authorList>
            <consortium name="Pathogen Informatics"/>
            <person name="Doyle S."/>
        </authorList>
    </citation>
    <scope>NUCLEOTIDE SEQUENCE [LARGE SCALE GENOMIC DNA]</scope>
    <source>
        <strain evidence="1 3">NCTC11159</strain>
    </source>
</reference>
<gene>
    <name evidence="2" type="ORF">EV682_109132</name>
    <name evidence="1" type="ORF">NCTC11159_01130</name>
</gene>
<dbReference type="GO" id="GO:0006355">
    <property type="term" value="P:regulation of DNA-templated transcription"/>
    <property type="evidence" value="ECO:0007669"/>
    <property type="project" value="InterPro"/>
</dbReference>
<evidence type="ECO:0000313" key="2">
    <source>
        <dbReference type="EMBL" id="TCU84607.1"/>
    </source>
</evidence>
<dbReference type="EMBL" id="UGHR01000001">
    <property type="protein sequence ID" value="STQ90072.1"/>
    <property type="molecule type" value="Genomic_DNA"/>
</dbReference>